<dbReference type="AlphaFoldDB" id="A9FCU5"/>
<dbReference type="SUPFAM" id="SSF46626">
    <property type="entry name" value="Cytochrome c"/>
    <property type="match status" value="1"/>
</dbReference>
<evidence type="ECO:0000313" key="2">
    <source>
        <dbReference type="Proteomes" id="UP000002139"/>
    </source>
</evidence>
<dbReference type="HOGENOM" id="CLU_110725_0_0_7"/>
<protein>
    <recommendedName>
        <fullName evidence="3">Cytochrome c domain-containing protein</fullName>
    </recommendedName>
</protein>
<dbReference type="BioCyc" id="SCEL448385:SCE_RS07945-MONOMER"/>
<accession>A9FCU5</accession>
<dbReference type="KEGG" id="scl:sce1540"/>
<name>A9FCU5_SORC5</name>
<gene>
    <name evidence="1" type="ordered locus">sce1540</name>
</gene>
<dbReference type="STRING" id="448385.sce1540"/>
<keyword evidence="2" id="KW-1185">Reference proteome</keyword>
<evidence type="ECO:0000313" key="1">
    <source>
        <dbReference type="EMBL" id="CAN91698.1"/>
    </source>
</evidence>
<dbReference type="InterPro" id="IPR036909">
    <property type="entry name" value="Cyt_c-like_dom_sf"/>
</dbReference>
<dbReference type="Proteomes" id="UP000002139">
    <property type="component" value="Chromosome"/>
</dbReference>
<organism evidence="1 2">
    <name type="scientific">Sorangium cellulosum (strain So ce56)</name>
    <name type="common">Polyangium cellulosum (strain So ce56)</name>
    <dbReference type="NCBI Taxonomy" id="448385"/>
    <lineage>
        <taxon>Bacteria</taxon>
        <taxon>Pseudomonadati</taxon>
        <taxon>Myxococcota</taxon>
        <taxon>Polyangia</taxon>
        <taxon>Polyangiales</taxon>
        <taxon>Polyangiaceae</taxon>
        <taxon>Sorangium</taxon>
    </lineage>
</organism>
<evidence type="ECO:0008006" key="3">
    <source>
        <dbReference type="Google" id="ProtNLM"/>
    </source>
</evidence>
<dbReference type="EMBL" id="AM746676">
    <property type="protein sequence ID" value="CAN91698.1"/>
    <property type="molecule type" value="Genomic_DNA"/>
</dbReference>
<dbReference type="PROSITE" id="PS51257">
    <property type="entry name" value="PROKAR_LIPOPROTEIN"/>
    <property type="match status" value="1"/>
</dbReference>
<proteinExistence type="predicted"/>
<dbReference type="eggNOG" id="ENOG5031793">
    <property type="taxonomic scope" value="Bacteria"/>
</dbReference>
<dbReference type="GO" id="GO:0009055">
    <property type="term" value="F:electron transfer activity"/>
    <property type="evidence" value="ECO:0007669"/>
    <property type="project" value="InterPro"/>
</dbReference>
<dbReference type="GO" id="GO:0020037">
    <property type="term" value="F:heme binding"/>
    <property type="evidence" value="ECO:0007669"/>
    <property type="project" value="InterPro"/>
</dbReference>
<sequence length="149" mass="16488">MVMKRVLIAMCLFVAACGGEEDDAPVAWEDMSFDQRFAFMEDVVLPEMKETFVAFDAKFEGMTCVTCHGSGAADGTFAMPSPDLPPLPATEEAFAEYVKDPEIERWGTWMFETVMPRMADVLQIAAYDPMTNTGDFSCNGCHTLEGVEQ</sequence>
<reference evidence="1 2" key="1">
    <citation type="journal article" date="2007" name="Nat. Biotechnol.">
        <title>Complete genome sequence of the myxobacterium Sorangium cellulosum.</title>
        <authorList>
            <person name="Schneiker S."/>
            <person name="Perlova O."/>
            <person name="Kaiser O."/>
            <person name="Gerth K."/>
            <person name="Alici A."/>
            <person name="Altmeyer M.O."/>
            <person name="Bartels D."/>
            <person name="Bekel T."/>
            <person name="Beyer S."/>
            <person name="Bode E."/>
            <person name="Bode H.B."/>
            <person name="Bolten C.J."/>
            <person name="Choudhuri J.V."/>
            <person name="Doss S."/>
            <person name="Elnakady Y.A."/>
            <person name="Frank B."/>
            <person name="Gaigalat L."/>
            <person name="Goesmann A."/>
            <person name="Groeger C."/>
            <person name="Gross F."/>
            <person name="Jelsbak L."/>
            <person name="Jelsbak L."/>
            <person name="Kalinowski J."/>
            <person name="Kegler C."/>
            <person name="Knauber T."/>
            <person name="Konietzny S."/>
            <person name="Kopp M."/>
            <person name="Krause L."/>
            <person name="Krug D."/>
            <person name="Linke B."/>
            <person name="Mahmud T."/>
            <person name="Martinez-Arias R."/>
            <person name="McHardy A.C."/>
            <person name="Merai M."/>
            <person name="Meyer F."/>
            <person name="Mormann S."/>
            <person name="Munoz-Dorado J."/>
            <person name="Perez J."/>
            <person name="Pradella S."/>
            <person name="Rachid S."/>
            <person name="Raddatz G."/>
            <person name="Rosenau F."/>
            <person name="Rueckert C."/>
            <person name="Sasse F."/>
            <person name="Scharfe M."/>
            <person name="Schuster S.C."/>
            <person name="Suen G."/>
            <person name="Treuner-Lange A."/>
            <person name="Velicer G.J."/>
            <person name="Vorholter F.-J."/>
            <person name="Weissman K.J."/>
            <person name="Welch R.D."/>
            <person name="Wenzel S.C."/>
            <person name="Whitworth D.E."/>
            <person name="Wilhelm S."/>
            <person name="Wittmann C."/>
            <person name="Bloecker H."/>
            <person name="Puehler A."/>
            <person name="Mueller R."/>
        </authorList>
    </citation>
    <scope>NUCLEOTIDE SEQUENCE [LARGE SCALE GENOMIC DNA]</scope>
    <source>
        <strain evidence="2">So ce56</strain>
    </source>
</reference>